<organism evidence="5 6">
    <name type="scientific">Pseudonocardia kunmingensis</name>
    <dbReference type="NCBI Taxonomy" id="630975"/>
    <lineage>
        <taxon>Bacteria</taxon>
        <taxon>Bacillati</taxon>
        <taxon>Actinomycetota</taxon>
        <taxon>Actinomycetes</taxon>
        <taxon>Pseudonocardiales</taxon>
        <taxon>Pseudonocardiaceae</taxon>
        <taxon>Pseudonocardia</taxon>
    </lineage>
</organism>
<dbReference type="InterPro" id="IPR002347">
    <property type="entry name" value="SDR_fam"/>
</dbReference>
<dbReference type="InterPro" id="IPR036291">
    <property type="entry name" value="NAD(P)-bd_dom_sf"/>
</dbReference>
<dbReference type="Gene3D" id="3.40.50.720">
    <property type="entry name" value="NAD(P)-binding Rossmann-like Domain"/>
    <property type="match status" value="1"/>
</dbReference>
<dbReference type="InterPro" id="IPR020904">
    <property type="entry name" value="Sc_DH/Rdtase_CS"/>
</dbReference>
<dbReference type="PRINTS" id="PR00080">
    <property type="entry name" value="SDRFAMILY"/>
</dbReference>
<dbReference type="GO" id="GO:0016616">
    <property type="term" value="F:oxidoreductase activity, acting on the CH-OH group of donors, NAD or NADP as acceptor"/>
    <property type="evidence" value="ECO:0007669"/>
    <property type="project" value="TreeGrafter"/>
</dbReference>
<dbReference type="EMBL" id="VFPA01000001">
    <property type="protein sequence ID" value="TQM13358.1"/>
    <property type="molecule type" value="Genomic_DNA"/>
</dbReference>
<comment type="similarity">
    <text evidence="1 3">Belongs to the short-chain dehydrogenases/reductases (SDR) family.</text>
</comment>
<evidence type="ECO:0000256" key="2">
    <source>
        <dbReference type="ARBA" id="ARBA00023002"/>
    </source>
</evidence>
<evidence type="ECO:0000313" key="6">
    <source>
        <dbReference type="Proteomes" id="UP000315677"/>
    </source>
</evidence>
<dbReference type="PROSITE" id="PS00061">
    <property type="entry name" value="ADH_SHORT"/>
    <property type="match status" value="1"/>
</dbReference>
<dbReference type="SUPFAM" id="SSF51735">
    <property type="entry name" value="NAD(P)-binding Rossmann-fold domains"/>
    <property type="match status" value="1"/>
</dbReference>
<accession>A0A543DVK5</accession>
<dbReference type="SMART" id="SM00822">
    <property type="entry name" value="PKS_KR"/>
    <property type="match status" value="1"/>
</dbReference>
<keyword evidence="2" id="KW-0560">Oxidoreductase</keyword>
<dbReference type="Pfam" id="PF00106">
    <property type="entry name" value="adh_short"/>
    <property type="match status" value="1"/>
</dbReference>
<dbReference type="PANTHER" id="PTHR42760">
    <property type="entry name" value="SHORT-CHAIN DEHYDROGENASES/REDUCTASES FAMILY MEMBER"/>
    <property type="match status" value="1"/>
</dbReference>
<evidence type="ECO:0000259" key="4">
    <source>
        <dbReference type="SMART" id="SM00822"/>
    </source>
</evidence>
<feature type="domain" description="Ketoreductase" evidence="4">
    <location>
        <begin position="29"/>
        <end position="196"/>
    </location>
</feature>
<dbReference type="RefSeq" id="WP_246106179.1">
    <property type="nucleotide sequence ID" value="NZ_VFPA01000001.1"/>
</dbReference>
<evidence type="ECO:0000256" key="3">
    <source>
        <dbReference type="RuleBase" id="RU000363"/>
    </source>
</evidence>
<protein>
    <submittedName>
        <fullName evidence="5">2-deoxy-D-gluconate 3-dehydrogenase</fullName>
    </submittedName>
</protein>
<gene>
    <name evidence="5" type="ORF">FB558_0091</name>
</gene>
<reference evidence="5 6" key="1">
    <citation type="submission" date="2019-06" db="EMBL/GenBank/DDBJ databases">
        <title>Sequencing the genomes of 1000 actinobacteria strains.</title>
        <authorList>
            <person name="Klenk H.-P."/>
        </authorList>
    </citation>
    <scope>NUCLEOTIDE SEQUENCE [LARGE SCALE GENOMIC DNA]</scope>
    <source>
        <strain evidence="5 6">DSM 45301</strain>
    </source>
</reference>
<evidence type="ECO:0000256" key="1">
    <source>
        <dbReference type="ARBA" id="ARBA00006484"/>
    </source>
</evidence>
<dbReference type="AlphaFoldDB" id="A0A543DVK5"/>
<dbReference type="PANTHER" id="PTHR42760:SF5">
    <property type="entry name" value="2-DEHYDRO-3-DEOXY-D-GLUCONATE 5-DEHYDROGENASE"/>
    <property type="match status" value="1"/>
</dbReference>
<name>A0A543DVK5_9PSEU</name>
<sequence length="270" mass="27945">MTRIAARRIYETARAVAPKPLPMFSLRGRRALVTGAGSGIGSAIAAGLAAAGADVVLGSDSANLAAIAGRVREHGVQAVELVTDLADRAATDRAISELLANRAVDILVNNAGVMRRAPSERFPDGDWDAVLEVNATAAFRLAKAVGGPMLDRGQGKIINIASMLSFQGGWHVPAYAASKHAILGLTRSLANEWAGRGVQVNAIAPGYISTATTAALRADTDREREVRGRIPAGRWGTPDDLVGAAVFLASAASDYVSGAVVAVDGGWLTR</sequence>
<proteinExistence type="inferred from homology"/>
<dbReference type="PRINTS" id="PR00081">
    <property type="entry name" value="GDHRDH"/>
</dbReference>
<dbReference type="InterPro" id="IPR057326">
    <property type="entry name" value="KR_dom"/>
</dbReference>
<keyword evidence="6" id="KW-1185">Reference proteome</keyword>
<dbReference type="FunFam" id="3.40.50.720:FF:000084">
    <property type="entry name" value="Short-chain dehydrogenase reductase"/>
    <property type="match status" value="1"/>
</dbReference>
<comment type="caution">
    <text evidence="5">The sequence shown here is derived from an EMBL/GenBank/DDBJ whole genome shotgun (WGS) entry which is preliminary data.</text>
</comment>
<evidence type="ECO:0000313" key="5">
    <source>
        <dbReference type="EMBL" id="TQM13358.1"/>
    </source>
</evidence>
<dbReference type="Proteomes" id="UP000315677">
    <property type="component" value="Unassembled WGS sequence"/>
</dbReference>